<keyword evidence="1" id="KW-0489">Methyltransferase</keyword>
<evidence type="ECO:0000256" key="4">
    <source>
        <dbReference type="ARBA" id="ARBA00022723"/>
    </source>
</evidence>
<proteinExistence type="predicted"/>
<feature type="domain" description="MYND-type" evidence="8">
    <location>
        <begin position="601"/>
        <end position="643"/>
    </location>
</feature>
<keyword evidence="5 7" id="KW-0863">Zinc-finger</keyword>
<dbReference type="PROSITE" id="PS50865">
    <property type="entry name" value="ZF_MYND_2"/>
    <property type="match status" value="2"/>
</dbReference>
<dbReference type="AlphaFoldDB" id="A0A8B8AZ22"/>
<dbReference type="GO" id="GO:0032259">
    <property type="term" value="P:methylation"/>
    <property type="evidence" value="ECO:0007669"/>
    <property type="project" value="UniProtKB-KW"/>
</dbReference>
<dbReference type="Gene3D" id="2.170.270.10">
    <property type="entry name" value="SET domain"/>
    <property type="match status" value="1"/>
</dbReference>
<dbReference type="GeneID" id="111105519"/>
<keyword evidence="2" id="KW-0808">Transferase</keyword>
<organism evidence="9 10">
    <name type="scientific">Crassostrea virginica</name>
    <name type="common">Eastern oyster</name>
    <dbReference type="NCBI Taxonomy" id="6565"/>
    <lineage>
        <taxon>Eukaryota</taxon>
        <taxon>Metazoa</taxon>
        <taxon>Spiralia</taxon>
        <taxon>Lophotrochozoa</taxon>
        <taxon>Mollusca</taxon>
        <taxon>Bivalvia</taxon>
        <taxon>Autobranchia</taxon>
        <taxon>Pteriomorphia</taxon>
        <taxon>Ostreida</taxon>
        <taxon>Ostreoidea</taxon>
        <taxon>Ostreidae</taxon>
        <taxon>Crassostrea</taxon>
    </lineage>
</organism>
<dbReference type="OrthoDB" id="7770870at2759"/>
<evidence type="ECO:0000313" key="10">
    <source>
        <dbReference type="RefSeq" id="XP_022295574.1"/>
    </source>
</evidence>
<evidence type="ECO:0000313" key="9">
    <source>
        <dbReference type="Proteomes" id="UP000694844"/>
    </source>
</evidence>
<evidence type="ECO:0000256" key="6">
    <source>
        <dbReference type="ARBA" id="ARBA00022833"/>
    </source>
</evidence>
<name>A0A8B8AZ22_CRAVI</name>
<dbReference type="Pfam" id="PF00856">
    <property type="entry name" value="SET"/>
    <property type="match status" value="1"/>
</dbReference>
<dbReference type="GO" id="GO:0045814">
    <property type="term" value="P:negative regulation of gene expression, epigenetic"/>
    <property type="evidence" value="ECO:0007669"/>
    <property type="project" value="TreeGrafter"/>
</dbReference>
<dbReference type="PANTHER" id="PTHR46402">
    <property type="entry name" value="SET AND MYND DOMAIN-CONTAINING PROTEIN 5"/>
    <property type="match status" value="1"/>
</dbReference>
<evidence type="ECO:0000259" key="8">
    <source>
        <dbReference type="PROSITE" id="PS50865"/>
    </source>
</evidence>
<gene>
    <name evidence="10" type="primary">LOC111105519</name>
</gene>
<evidence type="ECO:0000256" key="3">
    <source>
        <dbReference type="ARBA" id="ARBA00022691"/>
    </source>
</evidence>
<keyword evidence="3" id="KW-0949">S-adenosyl-L-methionine</keyword>
<protein>
    <submittedName>
        <fullName evidence="10">SET and MYND domain-containing protein 5-like</fullName>
    </submittedName>
</protein>
<dbReference type="PANTHER" id="PTHR46402:SF2">
    <property type="entry name" value="HISTONE-LYSINE N-TRIMETHYLTRANSFERASE SMYD5"/>
    <property type="match status" value="1"/>
</dbReference>
<evidence type="ECO:0000256" key="2">
    <source>
        <dbReference type="ARBA" id="ARBA00022679"/>
    </source>
</evidence>
<evidence type="ECO:0000256" key="7">
    <source>
        <dbReference type="PROSITE-ProRule" id="PRU00134"/>
    </source>
</evidence>
<dbReference type="RefSeq" id="XP_022295574.1">
    <property type="nucleotide sequence ID" value="XM_022439866.1"/>
</dbReference>
<dbReference type="Proteomes" id="UP000694844">
    <property type="component" value="Chromosome 1"/>
</dbReference>
<dbReference type="PROSITE" id="PS01360">
    <property type="entry name" value="ZF_MYND_1"/>
    <property type="match status" value="1"/>
</dbReference>
<dbReference type="SUPFAM" id="SSF82199">
    <property type="entry name" value="SET domain"/>
    <property type="match status" value="1"/>
</dbReference>
<dbReference type="InterPro" id="IPR001214">
    <property type="entry name" value="SET_dom"/>
</dbReference>
<dbReference type="InterPro" id="IPR002893">
    <property type="entry name" value="Znf_MYND"/>
</dbReference>
<dbReference type="GO" id="GO:0008270">
    <property type="term" value="F:zinc ion binding"/>
    <property type="evidence" value="ECO:0007669"/>
    <property type="project" value="UniProtKB-KW"/>
</dbReference>
<sequence>MEDDLQTCIKQAKDFVDAQNFQKAYEVFNEALKKYPTNSELKDGLRNMQEKVLERISSKPVVSSLSANLRELPGDSVILNVEEERLRRWREATDSDVTQEDFQENSVNGATEALELYKCGEFQRARQLMCSGSEPPENNVDTVMRSLYEMTLYKECTYLMASLPHKKISLSAWMLGAQAAHELSLPTTAELWTRKVLESDDCNNEERTEALELFMKIRKTRLFSEGDIESSVDIKLTADDRSVVASCKMDTHSVVFREQPVLLSSILDSDYNDTPACSHCAKCLISAEQFFGAKLLKGHKLLKDAVDKFWTNRTPLKCDHCSVDIYCSEKCKLDSWNNYHKLLCPSVSKHTAKLYDICNQFKKAIRVGSSKLEGWWMDSFSPVLLAKLWATILCDTNRDASTGRGDKEGASDVDYIAISNKKFGSFQICGQGGITKRIPKMYDLMVKIFTDADQGRQYKITPREFNYRYSQINRNIQVFSDPDHPYLEFRKQIDSMPEMQNLRKVLPNSIKEAVFTGLFRIQSSLNHSCANNVEIISGAANEAPGIHVISKRPITEGEELLTSYVDTSLNRQQRRGFLYQAYHFWCECPRCLFEGDDSDTCTECRKEAEEEKGFPACGRCHKAWYCSKACQKEAWKKGHKNICIY</sequence>
<dbReference type="InterPro" id="IPR046341">
    <property type="entry name" value="SET_dom_sf"/>
</dbReference>
<dbReference type="SUPFAM" id="SSF144232">
    <property type="entry name" value="HIT/MYND zinc finger-like"/>
    <property type="match status" value="2"/>
</dbReference>
<accession>A0A8B8AZ22</accession>
<keyword evidence="4" id="KW-0479">Metal-binding</keyword>
<evidence type="ECO:0000256" key="1">
    <source>
        <dbReference type="ARBA" id="ARBA00022603"/>
    </source>
</evidence>
<dbReference type="GO" id="GO:0042799">
    <property type="term" value="F:histone H4K20 methyltransferase activity"/>
    <property type="evidence" value="ECO:0007669"/>
    <property type="project" value="TreeGrafter"/>
</dbReference>
<keyword evidence="9" id="KW-1185">Reference proteome</keyword>
<reference evidence="10" key="2">
    <citation type="submission" date="2025-08" db="UniProtKB">
        <authorList>
            <consortium name="RefSeq"/>
        </authorList>
    </citation>
    <scope>IDENTIFICATION</scope>
    <source>
        <tissue evidence="10">Whole sample</tissue>
    </source>
</reference>
<keyword evidence="6" id="KW-0862">Zinc</keyword>
<dbReference type="CDD" id="cd20071">
    <property type="entry name" value="SET_SMYD"/>
    <property type="match status" value="1"/>
</dbReference>
<dbReference type="KEGG" id="cvn:111105519"/>
<reference evidence="9" key="1">
    <citation type="submission" date="2024-06" db="UniProtKB">
        <authorList>
            <consortium name="RefSeq"/>
        </authorList>
    </citation>
    <scope>NUCLEOTIDE SEQUENCE [LARGE SCALE GENOMIC DNA]</scope>
</reference>
<feature type="domain" description="MYND-type" evidence="8">
    <location>
        <begin position="280"/>
        <end position="344"/>
    </location>
</feature>
<dbReference type="Pfam" id="PF01753">
    <property type="entry name" value="zf-MYND"/>
    <property type="match status" value="2"/>
</dbReference>
<evidence type="ECO:0000256" key="5">
    <source>
        <dbReference type="ARBA" id="ARBA00022771"/>
    </source>
</evidence>
<dbReference type="Gene3D" id="6.10.140.2220">
    <property type="match status" value="1"/>
</dbReference>